<dbReference type="SUPFAM" id="SSF51306">
    <property type="entry name" value="LexA/Signal peptidase"/>
    <property type="match status" value="1"/>
</dbReference>
<protein>
    <recommendedName>
        <fullName evidence="3 5">Signal peptidase I</fullName>
        <ecNumber evidence="3 5">3.4.21.89</ecNumber>
    </recommendedName>
</protein>
<proteinExistence type="inferred from homology"/>
<feature type="transmembrane region" description="Helical" evidence="5">
    <location>
        <begin position="6"/>
        <end position="25"/>
    </location>
</feature>
<dbReference type="InterPro" id="IPR000223">
    <property type="entry name" value="Pept_S26A_signal_pept_1"/>
</dbReference>
<dbReference type="EMBL" id="JAVIKH010000008">
    <property type="protein sequence ID" value="MDX8336328.1"/>
    <property type="molecule type" value="Genomic_DNA"/>
</dbReference>
<dbReference type="Proteomes" id="UP001279681">
    <property type="component" value="Unassembled WGS sequence"/>
</dbReference>
<accession>A0ABU4W9W8</accession>
<evidence type="ECO:0000313" key="8">
    <source>
        <dbReference type="Proteomes" id="UP001279681"/>
    </source>
</evidence>
<gene>
    <name evidence="7" type="primary">lepB</name>
    <name evidence="7" type="ORF">RFV38_07445</name>
</gene>
<comment type="caution">
    <text evidence="5">Lacks conserved residue(s) required for the propagation of feature annotation.</text>
</comment>
<keyword evidence="5" id="KW-0472">Membrane</keyword>
<dbReference type="PANTHER" id="PTHR43390:SF1">
    <property type="entry name" value="CHLOROPLAST PROCESSING PEPTIDASE"/>
    <property type="match status" value="1"/>
</dbReference>
<name>A0ABU4W9W8_9FUSO</name>
<dbReference type="InterPro" id="IPR019757">
    <property type="entry name" value="Pept_S26A_signal_pept_1_Lys-AS"/>
</dbReference>
<keyword evidence="8" id="KW-1185">Reference proteome</keyword>
<evidence type="ECO:0000256" key="4">
    <source>
        <dbReference type="ARBA" id="ARBA00022801"/>
    </source>
</evidence>
<sequence>MSREHIVFNTIFYVILTAFFIYIFVREKKIVAKIDEKRTIFENYLVNKFNLNGKTSEKILRKIIKLVESLGSALILVLIIQKFYIGNFLVPTGSMIPTIIPKDRLFGNMVIYNFKAPEREDIIVFKEPIEDKVLYTKRLMGLPGEKVQIKYDRLFVNGKKISDREYTPLGELSYNEWTVPKKGDVITIVPGQNYNEAFQRDNIDIEKVQSLLKENGAYVSQLLPDVKFLVNGIPTGMILDFIHDQDILNKLLKGETVTKTLDEDYYLALGDNTNGSYDSRMWGFVKDSRIKGKALVRFWPLNRIGLLN</sequence>
<dbReference type="InterPro" id="IPR019533">
    <property type="entry name" value="Peptidase_S26"/>
</dbReference>
<keyword evidence="5" id="KW-1133">Transmembrane helix</keyword>
<feature type="domain" description="Peptidase S26" evidence="6">
    <location>
        <begin position="64"/>
        <end position="299"/>
    </location>
</feature>
<dbReference type="EC" id="3.4.21.89" evidence="3 5"/>
<feature type="transmembrane region" description="Helical" evidence="5">
    <location>
        <begin position="66"/>
        <end position="85"/>
    </location>
</feature>
<dbReference type="InterPro" id="IPR036286">
    <property type="entry name" value="LexA/Signal_pep-like_sf"/>
</dbReference>
<evidence type="ECO:0000313" key="7">
    <source>
        <dbReference type="EMBL" id="MDX8336328.1"/>
    </source>
</evidence>
<evidence type="ECO:0000256" key="3">
    <source>
        <dbReference type="ARBA" id="ARBA00013208"/>
    </source>
</evidence>
<evidence type="ECO:0000256" key="1">
    <source>
        <dbReference type="ARBA" id="ARBA00000677"/>
    </source>
</evidence>
<reference evidence="8" key="1">
    <citation type="submission" date="2023-07" db="EMBL/GenBank/DDBJ databases">
        <authorList>
            <person name="Colorado M.A."/>
            <person name="Villamil L.M."/>
            <person name="Melo J.F."/>
            <person name="Rodriguez J.A."/>
            <person name="Ruiz R.Y."/>
        </authorList>
    </citation>
    <scope>NUCLEOTIDE SEQUENCE [LARGE SCALE GENOMIC DNA]</scope>
    <source>
        <strain evidence="8">C33</strain>
    </source>
</reference>
<comment type="catalytic activity">
    <reaction evidence="1 5">
        <text>Cleavage of hydrophobic, N-terminal signal or leader sequences from secreted and periplasmic proteins.</text>
        <dbReference type="EC" id="3.4.21.89"/>
    </reaction>
</comment>
<dbReference type="PRINTS" id="PR00727">
    <property type="entry name" value="LEADERPTASE"/>
</dbReference>
<dbReference type="CDD" id="cd06530">
    <property type="entry name" value="S26_SPase_I"/>
    <property type="match status" value="1"/>
</dbReference>
<dbReference type="GO" id="GO:0009003">
    <property type="term" value="F:signal peptidase activity"/>
    <property type="evidence" value="ECO:0007669"/>
    <property type="project" value="UniProtKB-EC"/>
</dbReference>
<keyword evidence="5" id="KW-0812">Transmembrane</keyword>
<dbReference type="Gene3D" id="2.10.109.10">
    <property type="entry name" value="Umud Fragment, subunit A"/>
    <property type="match status" value="1"/>
</dbReference>
<keyword evidence="5" id="KW-0645">Protease</keyword>
<dbReference type="NCBIfam" id="TIGR02227">
    <property type="entry name" value="sigpep_I_bact"/>
    <property type="match status" value="1"/>
</dbReference>
<comment type="caution">
    <text evidence="7">The sequence shown here is derived from an EMBL/GenBank/DDBJ whole genome shotgun (WGS) entry which is preliminary data.</text>
</comment>
<evidence type="ECO:0000259" key="6">
    <source>
        <dbReference type="Pfam" id="PF10502"/>
    </source>
</evidence>
<comment type="similarity">
    <text evidence="2 5">Belongs to the peptidase S26 family.</text>
</comment>
<comment type="subcellular location">
    <subcellularLocation>
        <location evidence="5">Membrane</location>
        <topology evidence="5">Single-pass type II membrane protein</topology>
    </subcellularLocation>
</comment>
<dbReference type="PROSITE" id="PS00760">
    <property type="entry name" value="SPASE_I_2"/>
    <property type="match status" value="1"/>
</dbReference>
<evidence type="ECO:0000256" key="2">
    <source>
        <dbReference type="ARBA" id="ARBA00009370"/>
    </source>
</evidence>
<dbReference type="RefSeq" id="WP_320313732.1">
    <property type="nucleotide sequence ID" value="NZ_JAVIKH010000008.1"/>
</dbReference>
<evidence type="ECO:0000256" key="5">
    <source>
        <dbReference type="RuleBase" id="RU362042"/>
    </source>
</evidence>
<dbReference type="PANTHER" id="PTHR43390">
    <property type="entry name" value="SIGNAL PEPTIDASE I"/>
    <property type="match status" value="1"/>
</dbReference>
<keyword evidence="4 5" id="KW-0378">Hydrolase</keyword>
<dbReference type="Pfam" id="PF10502">
    <property type="entry name" value="Peptidase_S26"/>
    <property type="match status" value="1"/>
</dbReference>
<organism evidence="7 8">
    <name type="scientific">Candidatus Cetobacterium colombiensis</name>
    <dbReference type="NCBI Taxonomy" id="3073100"/>
    <lineage>
        <taxon>Bacteria</taxon>
        <taxon>Fusobacteriati</taxon>
        <taxon>Fusobacteriota</taxon>
        <taxon>Fusobacteriia</taxon>
        <taxon>Fusobacteriales</taxon>
        <taxon>Fusobacteriaceae</taxon>
        <taxon>Cetobacterium</taxon>
    </lineage>
</organism>